<comment type="caution">
    <text evidence="2">The sequence shown here is derived from an EMBL/GenBank/DDBJ whole genome shotgun (WGS) entry which is preliminary data.</text>
</comment>
<organism evidence="2 3">
    <name type="scientific">Roseobacter insulae</name>
    <dbReference type="NCBI Taxonomy" id="2859783"/>
    <lineage>
        <taxon>Bacteria</taxon>
        <taxon>Pseudomonadati</taxon>
        <taxon>Pseudomonadota</taxon>
        <taxon>Alphaproteobacteria</taxon>
        <taxon>Rhodobacterales</taxon>
        <taxon>Roseobacteraceae</taxon>
        <taxon>Roseobacter</taxon>
    </lineage>
</organism>
<keyword evidence="3" id="KW-1185">Reference proteome</keyword>
<evidence type="ECO:0000313" key="3">
    <source>
        <dbReference type="Proteomes" id="UP001138661"/>
    </source>
</evidence>
<proteinExistence type="predicted"/>
<dbReference type="Proteomes" id="UP001138661">
    <property type="component" value="Unassembled WGS sequence"/>
</dbReference>
<dbReference type="GO" id="GO:0019171">
    <property type="term" value="F:(3R)-hydroxyacyl-[acyl-carrier-protein] dehydratase activity"/>
    <property type="evidence" value="ECO:0007669"/>
    <property type="project" value="TreeGrafter"/>
</dbReference>
<sequence length="240" mass="25275">MTPSAPDPSAWSGLVDVPPADIVTPRLFSGYAATFGGLLADVGQTVTGLRCCLFPPMVSKDGLGMDGHPVNGGFVPPILLPRRMWAGEEGAFLRALTPGATLRKTSTIKDATEKTGPSGAVCFLFVLHKYETRGRIALRDLQTIAFREMATRMAAPRAAPANLPRSEFHQPFAGTPIPLFRYSALTSTTTCSAREVAFSPGLVIHGPLQASALVIFASKVPGAVMARHALSGEMSGQQAG</sequence>
<gene>
    <name evidence="2" type="ORF">KX928_15935</name>
</gene>
<evidence type="ECO:0000313" key="2">
    <source>
        <dbReference type="EMBL" id="MBW4709282.1"/>
    </source>
</evidence>
<name>A0A9X1FX54_9RHOB</name>
<dbReference type="AlphaFoldDB" id="A0A9X1FX54"/>
<dbReference type="RefSeq" id="WP_219504631.1">
    <property type="nucleotide sequence ID" value="NZ_JAHXDN010000004.1"/>
</dbReference>
<dbReference type="Pfam" id="PF13452">
    <property type="entry name" value="FAS1_DH_region"/>
    <property type="match status" value="1"/>
</dbReference>
<reference evidence="2" key="1">
    <citation type="submission" date="2021-07" db="EMBL/GenBank/DDBJ databases">
        <title>Roseobacter insulae sp. nov., isolated from a tidal flat.</title>
        <authorList>
            <person name="Park S."/>
            <person name="Yoon J.-H."/>
        </authorList>
    </citation>
    <scope>NUCLEOTIDE SEQUENCE</scope>
    <source>
        <strain evidence="2">YSTF-M11</strain>
    </source>
</reference>
<protein>
    <submittedName>
        <fullName evidence="2">MaoC family dehydratase N-terminal domain-containing protein</fullName>
    </submittedName>
</protein>
<dbReference type="PANTHER" id="PTHR28152:SF1">
    <property type="entry name" value="HYDROXYACYL-THIOESTER DEHYDRATASE TYPE 2, MITOCHONDRIAL"/>
    <property type="match status" value="1"/>
</dbReference>
<dbReference type="InterPro" id="IPR052741">
    <property type="entry name" value="Mitochondrial_HTD2"/>
</dbReference>
<accession>A0A9X1FX54</accession>
<dbReference type="InterPro" id="IPR039569">
    <property type="entry name" value="FAS1-like_DH_region"/>
</dbReference>
<evidence type="ECO:0000259" key="1">
    <source>
        <dbReference type="Pfam" id="PF13452"/>
    </source>
</evidence>
<dbReference type="PANTHER" id="PTHR28152">
    <property type="entry name" value="HYDROXYACYL-THIOESTER DEHYDRATASE TYPE 2, MITOCHONDRIAL"/>
    <property type="match status" value="1"/>
</dbReference>
<feature type="domain" description="FAS1-like dehydratase" evidence="1">
    <location>
        <begin position="46"/>
        <end position="134"/>
    </location>
</feature>
<dbReference type="EMBL" id="JAHXDN010000004">
    <property type="protein sequence ID" value="MBW4709282.1"/>
    <property type="molecule type" value="Genomic_DNA"/>
</dbReference>